<feature type="binding site" evidence="1">
    <location>
        <position position="52"/>
    </location>
    <ligand>
        <name>Mg(2+)</name>
        <dbReference type="ChEBI" id="CHEBI:18420"/>
        <label>3</label>
    </ligand>
</feature>
<dbReference type="PANTHER" id="PTHR30270">
    <property type="entry name" value="THIAMINE-MONOPHOSPHATE KINASE"/>
    <property type="match status" value="1"/>
</dbReference>
<evidence type="ECO:0000259" key="3">
    <source>
        <dbReference type="Pfam" id="PF02769"/>
    </source>
</evidence>
<dbReference type="GO" id="GO:0009229">
    <property type="term" value="P:thiamine diphosphate biosynthetic process"/>
    <property type="evidence" value="ECO:0007669"/>
    <property type="project" value="UniProtKB-UniRule"/>
</dbReference>
<feature type="binding site" evidence="1">
    <location>
        <position position="69"/>
    </location>
    <ligand>
        <name>Mg(2+)</name>
        <dbReference type="ChEBI" id="CHEBI:18420"/>
        <label>2</label>
    </ligand>
</feature>
<sequence length="357" mass="37501">MGPTQSAATASDEPTRLADIIAPMFSGQSGWSQRLHDGVQAELVAGADAQDDCAVFGIDGPMEIVVGSDYVRGPKFQLYELGYLSNYDIGYYLAMANLSDIAAMGALPIALLTVVRYPRSLPDADFTALMEGIRDACRQVGAPNVGGDIGSAERIILSASAVGIVERGGSLLRTGAHAGDRLCVTGPTGVAASAQRYFGALAPDSSKLRPAEEEALISAWRRPQALVRQGRCMSTSRVVTSCQDTSDGLKAGVQSLAAASGVGFVVEESALPVAGIVAEVAQLTDGDLTSVILGDSVDFQLVFTVTEDEASRLSKIFADAGLQFFDIGCATAEREVRLRRADGREEELPGAPWRHAT</sequence>
<comment type="caution">
    <text evidence="1">Lacks conserved residue(s) required for the propagation of feature annotation.</text>
</comment>
<keyword evidence="1" id="KW-0460">Magnesium</keyword>
<comment type="pathway">
    <text evidence="1">Cofactor biosynthesis; thiamine diphosphate biosynthesis; thiamine diphosphate from thiamine phosphate: step 1/1.</text>
</comment>
<dbReference type="InterPro" id="IPR010918">
    <property type="entry name" value="PurM-like_C_dom"/>
</dbReference>
<dbReference type="UniPathway" id="UPA00060">
    <property type="reaction ID" value="UER00142"/>
</dbReference>
<keyword evidence="1 4" id="KW-0418">Kinase</keyword>
<feature type="binding site" evidence="1">
    <location>
        <position position="69"/>
    </location>
    <ligand>
        <name>Mg(2+)</name>
        <dbReference type="ChEBI" id="CHEBI:18420"/>
        <label>1</label>
    </ligand>
</feature>
<dbReference type="RefSeq" id="WP_148350051.1">
    <property type="nucleotide sequence ID" value="NZ_JBHSBF010000027.1"/>
</dbReference>
<dbReference type="InterPro" id="IPR036921">
    <property type="entry name" value="PurM-like_N_sf"/>
</dbReference>
<dbReference type="GO" id="GO:0009030">
    <property type="term" value="F:thiamine-phosphate kinase activity"/>
    <property type="evidence" value="ECO:0007669"/>
    <property type="project" value="UniProtKB-UniRule"/>
</dbReference>
<gene>
    <name evidence="1 4" type="primary">thiL</name>
    <name evidence="4" type="ORF">FXF65_12685</name>
</gene>
<feature type="binding site" evidence="1">
    <location>
        <position position="52"/>
    </location>
    <ligand>
        <name>Mg(2+)</name>
        <dbReference type="ChEBI" id="CHEBI:18420"/>
        <label>4</label>
    </ligand>
</feature>
<reference evidence="4 5" key="1">
    <citation type="submission" date="2019-08" db="EMBL/GenBank/DDBJ databases">
        <title>Actinomadura sp. nov. CYP1-5 isolated from mountain soil.</title>
        <authorList>
            <person name="Songsumanus A."/>
            <person name="Kuncharoen N."/>
            <person name="Kudo T."/>
            <person name="Yuki M."/>
            <person name="Igarashi Y."/>
            <person name="Tanasupawat S."/>
        </authorList>
    </citation>
    <scope>NUCLEOTIDE SEQUENCE [LARGE SCALE GENOMIC DNA]</scope>
    <source>
        <strain evidence="4 5">GKU157</strain>
    </source>
</reference>
<dbReference type="OrthoDB" id="9767928at2"/>
<keyword evidence="1" id="KW-0547">Nucleotide-binding</keyword>
<dbReference type="Pfam" id="PF00586">
    <property type="entry name" value="AIRS"/>
    <property type="match status" value="1"/>
</dbReference>
<comment type="function">
    <text evidence="1">Catalyzes the ATP-dependent phosphorylation of thiamine-monophosphate (TMP) to form thiamine-pyrophosphate (TPP), the active form of vitamin B1.</text>
</comment>
<keyword evidence="1" id="KW-0784">Thiamine biosynthesis</keyword>
<feature type="domain" description="PurM-like C-terminal" evidence="3">
    <location>
        <begin position="178"/>
        <end position="338"/>
    </location>
</feature>
<dbReference type="GO" id="GO:0000287">
    <property type="term" value="F:magnesium ion binding"/>
    <property type="evidence" value="ECO:0007669"/>
    <property type="project" value="UniProtKB-UniRule"/>
</dbReference>
<dbReference type="GO" id="GO:0009228">
    <property type="term" value="P:thiamine biosynthetic process"/>
    <property type="evidence" value="ECO:0007669"/>
    <property type="project" value="UniProtKB-KW"/>
</dbReference>
<feature type="domain" description="PurM-like N-terminal" evidence="2">
    <location>
        <begin position="51"/>
        <end position="165"/>
    </location>
</feature>
<dbReference type="CDD" id="cd02194">
    <property type="entry name" value="ThiL"/>
    <property type="match status" value="1"/>
</dbReference>
<feature type="binding site" evidence="1">
    <location>
        <position position="148"/>
    </location>
    <ligand>
        <name>Mg(2+)</name>
        <dbReference type="ChEBI" id="CHEBI:18420"/>
        <label>1</label>
    </ligand>
</feature>
<dbReference type="InterPro" id="IPR006283">
    <property type="entry name" value="ThiL-like"/>
</dbReference>
<comment type="caution">
    <text evidence="4">The sequence shown here is derived from an EMBL/GenBank/DDBJ whole genome shotgun (WGS) entry which is preliminary data.</text>
</comment>
<dbReference type="InterPro" id="IPR016188">
    <property type="entry name" value="PurM-like_N"/>
</dbReference>
<dbReference type="PANTHER" id="PTHR30270:SF3">
    <property type="entry name" value="THIAMINE-MONOPHOSPHATE KINASE"/>
    <property type="match status" value="1"/>
</dbReference>
<feature type="binding site" evidence="1">
    <location>
        <position position="246"/>
    </location>
    <ligand>
        <name>ATP</name>
        <dbReference type="ChEBI" id="CHEBI:30616"/>
    </ligand>
</feature>
<dbReference type="Proteomes" id="UP000322634">
    <property type="component" value="Unassembled WGS sequence"/>
</dbReference>
<keyword evidence="1" id="KW-0067">ATP-binding</keyword>
<evidence type="ECO:0000313" key="5">
    <source>
        <dbReference type="Proteomes" id="UP000322634"/>
    </source>
</evidence>
<evidence type="ECO:0000313" key="4">
    <source>
        <dbReference type="EMBL" id="TYC14987.1"/>
    </source>
</evidence>
<feature type="binding site" evidence="1">
    <location>
        <position position="247"/>
    </location>
    <ligand>
        <name>Mg(2+)</name>
        <dbReference type="ChEBI" id="CHEBI:18420"/>
        <label>5</label>
    </ligand>
</feature>
<protein>
    <recommendedName>
        <fullName evidence="1">Thiamine-monophosphate kinase</fullName>
        <shortName evidence="1">TMP kinase</shortName>
        <shortName evidence="1">Thiamine-phosphate kinase</shortName>
        <ecNumber evidence="1">2.7.4.16</ecNumber>
    </recommendedName>
</protein>
<dbReference type="SUPFAM" id="SSF55326">
    <property type="entry name" value="PurM N-terminal domain-like"/>
    <property type="match status" value="1"/>
</dbReference>
<comment type="miscellaneous">
    <text evidence="1">Reaction mechanism of ThiL seems to utilize a direct, inline transfer of the gamma-phosphate of ATP to TMP rather than a phosphorylated enzyme intermediate.</text>
</comment>
<keyword evidence="1" id="KW-0479">Metal-binding</keyword>
<dbReference type="HAMAP" id="MF_02128">
    <property type="entry name" value="TMP_kinase"/>
    <property type="match status" value="1"/>
</dbReference>
<comment type="similarity">
    <text evidence="1">Belongs to the thiamine-monophosphate kinase family.</text>
</comment>
<dbReference type="AlphaFoldDB" id="A0A5D0UA53"/>
<evidence type="ECO:0000256" key="1">
    <source>
        <dbReference type="HAMAP-Rule" id="MF_02128"/>
    </source>
</evidence>
<feature type="binding site" evidence="1">
    <location>
        <position position="68"/>
    </location>
    <ligand>
        <name>Mg(2+)</name>
        <dbReference type="ChEBI" id="CHEBI:18420"/>
        <label>1</label>
    </ligand>
</feature>
<dbReference type="InterPro" id="IPR036676">
    <property type="entry name" value="PurM-like_C_sf"/>
</dbReference>
<dbReference type="Pfam" id="PF02769">
    <property type="entry name" value="AIRS_C"/>
    <property type="match status" value="1"/>
</dbReference>
<dbReference type="GO" id="GO:0005524">
    <property type="term" value="F:ATP binding"/>
    <property type="evidence" value="ECO:0007669"/>
    <property type="project" value="UniProtKB-UniRule"/>
</dbReference>
<dbReference type="Gene3D" id="3.30.1330.10">
    <property type="entry name" value="PurM-like, N-terminal domain"/>
    <property type="match status" value="1"/>
</dbReference>
<evidence type="ECO:0000259" key="2">
    <source>
        <dbReference type="Pfam" id="PF00586"/>
    </source>
</evidence>
<comment type="catalytic activity">
    <reaction evidence="1">
        <text>thiamine phosphate + ATP = thiamine diphosphate + ADP</text>
        <dbReference type="Rhea" id="RHEA:15913"/>
        <dbReference type="ChEBI" id="CHEBI:30616"/>
        <dbReference type="ChEBI" id="CHEBI:37575"/>
        <dbReference type="ChEBI" id="CHEBI:58937"/>
        <dbReference type="ChEBI" id="CHEBI:456216"/>
        <dbReference type="EC" id="2.7.4.16"/>
    </reaction>
</comment>
<feature type="binding site" evidence="1">
    <location>
        <position position="100"/>
    </location>
    <ligand>
        <name>Mg(2+)</name>
        <dbReference type="ChEBI" id="CHEBI:18420"/>
        <label>4</label>
    </ligand>
</feature>
<dbReference type="EMBL" id="VSFF01000005">
    <property type="protein sequence ID" value="TYC14987.1"/>
    <property type="molecule type" value="Genomic_DNA"/>
</dbReference>
<proteinExistence type="inferred from homology"/>
<feature type="binding site" evidence="1">
    <location>
        <position position="353"/>
    </location>
    <ligand>
        <name>substrate</name>
    </ligand>
</feature>
<feature type="binding site" evidence="1">
    <location>
        <position position="173"/>
    </location>
    <ligand>
        <name>ATP</name>
        <dbReference type="ChEBI" id="CHEBI:30616"/>
    </ligand>
</feature>
<name>A0A5D0UA53_9ACTN</name>
<dbReference type="Gene3D" id="3.90.650.10">
    <property type="entry name" value="PurM-like C-terminal domain"/>
    <property type="match status" value="1"/>
</dbReference>
<keyword evidence="1 4" id="KW-0808">Transferase</keyword>
<feature type="binding site" evidence="1">
    <location>
        <begin position="147"/>
        <end position="148"/>
    </location>
    <ligand>
        <name>ATP</name>
        <dbReference type="ChEBI" id="CHEBI:30616"/>
    </ligand>
</feature>
<dbReference type="SUPFAM" id="SSF56042">
    <property type="entry name" value="PurM C-terminal domain-like"/>
    <property type="match status" value="1"/>
</dbReference>
<dbReference type="PIRSF" id="PIRSF005303">
    <property type="entry name" value="Thiam_monoph_kin"/>
    <property type="match status" value="1"/>
</dbReference>
<dbReference type="NCBIfam" id="TIGR01379">
    <property type="entry name" value="thiL"/>
    <property type="match status" value="1"/>
</dbReference>
<dbReference type="EC" id="2.7.4.16" evidence="1"/>
<accession>A0A5D0UA53</accession>
<organism evidence="4 5">
    <name type="scientific">Actinomadura syzygii</name>
    <dbReference type="NCBI Taxonomy" id="1427538"/>
    <lineage>
        <taxon>Bacteria</taxon>
        <taxon>Bacillati</taxon>
        <taxon>Actinomycetota</taxon>
        <taxon>Actinomycetes</taxon>
        <taxon>Streptosporangiales</taxon>
        <taxon>Thermomonosporaceae</taxon>
        <taxon>Actinomadura</taxon>
    </lineage>
</organism>
<feature type="binding site" evidence="1">
    <location>
        <position position="100"/>
    </location>
    <ligand>
        <name>Mg(2+)</name>
        <dbReference type="ChEBI" id="CHEBI:18420"/>
        <label>3</label>
    </ligand>
</feature>
<feature type="binding site" evidence="1">
    <location>
        <position position="100"/>
    </location>
    <ligand>
        <name>Mg(2+)</name>
        <dbReference type="ChEBI" id="CHEBI:18420"/>
        <label>2</label>
    </ligand>
</feature>
<keyword evidence="5" id="KW-1185">Reference proteome</keyword>
<feature type="binding site" evidence="1">
    <location>
        <position position="244"/>
    </location>
    <ligand>
        <name>Mg(2+)</name>
        <dbReference type="ChEBI" id="CHEBI:18420"/>
        <label>3</label>
    </ligand>
</feature>